<dbReference type="InterPro" id="IPR029063">
    <property type="entry name" value="SAM-dependent_MTases_sf"/>
</dbReference>
<keyword evidence="2" id="KW-0808">Transferase</keyword>
<dbReference type="OrthoDB" id="9795634at2"/>
<dbReference type="PANTHER" id="PTHR43591:SF24">
    <property type="entry name" value="2-METHOXY-6-POLYPRENYL-1,4-BENZOQUINOL METHYLASE, MITOCHONDRIAL"/>
    <property type="match status" value="1"/>
</dbReference>
<dbReference type="SUPFAM" id="SSF53335">
    <property type="entry name" value="S-adenosyl-L-methionine-dependent methyltransferases"/>
    <property type="match status" value="1"/>
</dbReference>
<dbReference type="Proteomes" id="UP000293519">
    <property type="component" value="Unassembled WGS sequence"/>
</dbReference>
<proteinExistence type="predicted"/>
<dbReference type="Gene3D" id="3.40.50.150">
    <property type="entry name" value="Vaccinia Virus protein VP39"/>
    <property type="match status" value="1"/>
</dbReference>
<dbReference type="CDD" id="cd02440">
    <property type="entry name" value="AdoMet_MTases"/>
    <property type="match status" value="1"/>
</dbReference>
<organism evidence="2 3">
    <name type="scientific">Microcella putealis</name>
    <dbReference type="NCBI Taxonomy" id="337005"/>
    <lineage>
        <taxon>Bacteria</taxon>
        <taxon>Bacillati</taxon>
        <taxon>Actinomycetota</taxon>
        <taxon>Actinomycetes</taxon>
        <taxon>Micrococcales</taxon>
        <taxon>Microbacteriaceae</taxon>
        <taxon>Microcella</taxon>
    </lineage>
</organism>
<dbReference type="PANTHER" id="PTHR43591">
    <property type="entry name" value="METHYLTRANSFERASE"/>
    <property type="match status" value="1"/>
</dbReference>
<accession>A0A4V2EWM4</accession>
<evidence type="ECO:0000313" key="2">
    <source>
        <dbReference type="EMBL" id="RZS56500.1"/>
    </source>
</evidence>
<dbReference type="GO" id="GO:0008168">
    <property type="term" value="F:methyltransferase activity"/>
    <property type="evidence" value="ECO:0007669"/>
    <property type="project" value="UniProtKB-KW"/>
</dbReference>
<dbReference type="Pfam" id="PF13847">
    <property type="entry name" value="Methyltransf_31"/>
    <property type="match status" value="1"/>
</dbReference>
<dbReference type="InterPro" id="IPR025714">
    <property type="entry name" value="Methyltranfer_dom"/>
</dbReference>
<protein>
    <submittedName>
        <fullName evidence="2">Methyltransferase family protein</fullName>
    </submittedName>
</protein>
<keyword evidence="3" id="KW-1185">Reference proteome</keyword>
<evidence type="ECO:0000313" key="3">
    <source>
        <dbReference type="Proteomes" id="UP000293519"/>
    </source>
</evidence>
<dbReference type="AlphaFoldDB" id="A0A4V2EWM4"/>
<sequence length="270" mass="29583">MDAPNAYTSGHHESVLATHRRRTIANSAQYLEPQLTMGRTLLDVGCGPGTITIEFGARVGDANVVGVDMAEAAIAAARTHAADVGSTVRFERANATGLPFDDNSFDIVHTHQTLQHVPDPVAMLREMGRVARPGGVVAAREVDYAATTWFPELPGLAQWLELYRRVHRATSGEPDAARRLVSWARAAQLHELHLSASAWVFATPAERNWWGEAWAERALESDFARQAVDGGHAQISELRAISDAWREWTRHDDGWFSMTHGELLAAPPPG</sequence>
<feature type="domain" description="Methyltransferase" evidence="1">
    <location>
        <begin position="38"/>
        <end position="161"/>
    </location>
</feature>
<dbReference type="EMBL" id="SGWW01000003">
    <property type="protein sequence ID" value="RZS56500.1"/>
    <property type="molecule type" value="Genomic_DNA"/>
</dbReference>
<evidence type="ECO:0000259" key="1">
    <source>
        <dbReference type="Pfam" id="PF13847"/>
    </source>
</evidence>
<comment type="caution">
    <text evidence="2">The sequence shown here is derived from an EMBL/GenBank/DDBJ whole genome shotgun (WGS) entry which is preliminary data.</text>
</comment>
<reference evidence="2 3" key="1">
    <citation type="journal article" date="2015" name="Stand. Genomic Sci.">
        <title>Genomic Encyclopedia of Bacterial and Archaeal Type Strains, Phase III: the genomes of soil and plant-associated and newly described type strains.</title>
        <authorList>
            <person name="Whitman W.B."/>
            <person name="Woyke T."/>
            <person name="Klenk H.P."/>
            <person name="Zhou Y."/>
            <person name="Lilburn T.G."/>
            <person name="Beck B.J."/>
            <person name="De Vos P."/>
            <person name="Vandamme P."/>
            <person name="Eisen J.A."/>
            <person name="Garrity G."/>
            <person name="Hugenholtz P."/>
            <person name="Kyrpides N.C."/>
        </authorList>
    </citation>
    <scope>NUCLEOTIDE SEQUENCE [LARGE SCALE GENOMIC DNA]</scope>
    <source>
        <strain evidence="2 3">CV2</strain>
    </source>
</reference>
<gene>
    <name evidence="2" type="ORF">EV141_1964</name>
</gene>
<name>A0A4V2EWM4_9MICO</name>
<keyword evidence="2" id="KW-0489">Methyltransferase</keyword>
<dbReference type="RefSeq" id="WP_130485735.1">
    <property type="nucleotide sequence ID" value="NZ_SGWW01000003.1"/>
</dbReference>
<dbReference type="GO" id="GO:0032259">
    <property type="term" value="P:methylation"/>
    <property type="evidence" value="ECO:0007669"/>
    <property type="project" value="UniProtKB-KW"/>
</dbReference>